<feature type="non-terminal residue" evidence="2">
    <location>
        <position position="1596"/>
    </location>
</feature>
<dbReference type="PANTHER" id="PTHR15922">
    <property type="entry name" value="NEUROBLASTOMA-AMPLIFIED SEQUENCE"/>
    <property type="match status" value="1"/>
</dbReference>
<feature type="region of interest" description="Disordered" evidence="1">
    <location>
        <begin position="1560"/>
        <end position="1583"/>
    </location>
</feature>
<dbReference type="InterPro" id="IPR036322">
    <property type="entry name" value="WD40_repeat_dom_sf"/>
</dbReference>
<sequence>MRRRSRLDSEVDCTRNAGQNTKILIRERKELRRWKTSVEVRSPNLFIPPQIATHIENMPFAKLAVTKDGSRFVILCDSPKRQFEFYFLDGNTIECEFEIEIPKDDFASYCQLMFTETSLLVATRSSGFLDVFDQHGFHYYTIGLEVSQGNFDMRCAVCDIQSIAIDSAFGGGEDDFNETLYVLQYNGTFSIYKLGRMHPFKVCSVSLDIGLCGSFKVLNGGNLLLVSSHYRQTDQKPIAGLNVFRLIDGEPFVEGVKVTDNKSSWSSVLARFPFSMGNYNYLCSLAVNEKETHMCAVSTNGDVFMFELPSARLSFSIPFISGSCPRQVEFTDEKEICVLFSCGSLLRTSVDDLFEQMHSFKKEETREDDKYAPRTWMLAPRNRHLFALENEGFVHTVEEASKKRISMAFYRLMDSSWRYFKTLMGMAIGDSSTSLARVTHIEMMEFILSHTPTITLQELFERTLNERDYSRALSLASTYTTIDPDVVLKNQWKDACRQGVVTSELVEQILGQLFDVEFRAEACWASKGVDRDVQEALVAMGLEMADEAPLESYIRIVHVARLLHSIEDYELFLEMREKPFIEVAGNLAERAELPTLQKLVAANFDFLGPRLLSILERIPNCIEPREFAEFLPTWAGNDVKFETEPGEEAIILKKLAGDPNAEPFLDQVNTGCNGERFEKQSGSQDFTPWLRKRARLIDDDVGLPHLVVQLYELAIENGFTDSDIRSELTKWKQYQKYMDHCGLVMSSMDAFLKLDINALVLKYSKLSDHELSTIIGSVLEILEWKAASDGSHATGLLLSTVFPLLLCYADNGCETLLELHKLRPEFLDRESMIKYLQESQLKGDELVDVLEKLGFEDQILELFSTLNNYGLELKFSMVYEAFENHQSALGIFLKVANKGAAKCESSNDWRELRDDVLSLQQRHFPNTSTRKEALEAVVREFLVPEVNCTQPERLELFLTLSRGEPSQDVLAGKKFDLKQSIELLLQKCDECVQQATERTDPLLSQAKCLAQYVEKVSKDAADVLKQLQIIDLALDLGFKQIPVVIRYTGAQALLDDIVVIERNYKQGKKIAKLAVLLGIDTPVATALSMCALEALRRRDEEAVQKYLLEVMAKARGIEKVHQLCVQLIQTPFLKKIRDDIYACALLNAPVDELCTTMDLISEIQRQTSDEPRKTPPRSASSYLAMDPMYSMARRNPFSYSKLQTKYFNDIPDKEVKDEDLTDMCLRLGPPETVKVLAHCSASHSLGLAMALSAEAESTSWTTNDYLISYEEALRFHAEKLTPAVVEQVPPKVLIQRRIINDEKSGALDRLMIHGCDRERFIEDAVYRKESVVGIAMTSDEQAFNDAIELAENFRIDLYDVHFASLENAITSLPPAEASKLIKTRGHLPVLHQQLEKFQSEMRSTVLPLAEENDPFRLYLFAFPETAPERMSIPALKKLLEFADKCHFRLILKRAYNETSYLSQSLANFSDSQLNQLAPLLKLLPKGPQAVDSLVRFLIDGTELRPPASLLTLWKLLGESEEAFLDVVAIKSREDEIQFLASSPIDTFPAELQSVIKKRLEDLTGHEETPEPEEQSSSWDWGLSASKSEGLLNRRRH</sequence>
<gene>
    <name evidence="2" type="ORF">MSPICULIGERA_LOCUS12621</name>
</gene>
<evidence type="ECO:0000313" key="2">
    <source>
        <dbReference type="EMBL" id="CAJ0574281.1"/>
    </source>
</evidence>
<name>A0AA36CTV8_9BILA</name>
<reference evidence="2" key="1">
    <citation type="submission" date="2023-06" db="EMBL/GenBank/DDBJ databases">
        <authorList>
            <person name="Delattre M."/>
        </authorList>
    </citation>
    <scope>NUCLEOTIDE SEQUENCE</scope>
    <source>
        <strain evidence="2">AF72</strain>
    </source>
</reference>
<comment type="caution">
    <text evidence="2">The sequence shown here is derived from an EMBL/GenBank/DDBJ whole genome shotgun (WGS) entry which is preliminary data.</text>
</comment>
<dbReference type="PANTHER" id="PTHR15922:SF2">
    <property type="entry name" value="NBAS SUBUNIT OF NRZ TETHERING COMPLEX"/>
    <property type="match status" value="1"/>
</dbReference>
<dbReference type="GO" id="GO:0000149">
    <property type="term" value="F:SNARE binding"/>
    <property type="evidence" value="ECO:0007669"/>
    <property type="project" value="TreeGrafter"/>
</dbReference>
<accession>A0AA36CTV8</accession>
<dbReference type="EMBL" id="CATQJA010002629">
    <property type="protein sequence ID" value="CAJ0574281.1"/>
    <property type="molecule type" value="Genomic_DNA"/>
</dbReference>
<dbReference type="SUPFAM" id="SSF50978">
    <property type="entry name" value="WD40 repeat-like"/>
    <property type="match status" value="1"/>
</dbReference>
<dbReference type="GO" id="GO:0070939">
    <property type="term" value="C:Dsl1/NZR complex"/>
    <property type="evidence" value="ECO:0007669"/>
    <property type="project" value="TreeGrafter"/>
</dbReference>
<keyword evidence="3" id="KW-1185">Reference proteome</keyword>
<evidence type="ECO:0008006" key="4">
    <source>
        <dbReference type="Google" id="ProtNLM"/>
    </source>
</evidence>
<dbReference type="GO" id="GO:0006890">
    <property type="term" value="P:retrograde vesicle-mediated transport, Golgi to endoplasmic reticulum"/>
    <property type="evidence" value="ECO:0007669"/>
    <property type="project" value="TreeGrafter"/>
</dbReference>
<evidence type="ECO:0000313" key="3">
    <source>
        <dbReference type="Proteomes" id="UP001177023"/>
    </source>
</evidence>
<dbReference type="Proteomes" id="UP001177023">
    <property type="component" value="Unassembled WGS sequence"/>
</dbReference>
<protein>
    <recommendedName>
        <fullName evidence="4">Sec39 domain-containing protein</fullName>
    </recommendedName>
</protein>
<evidence type="ECO:0000256" key="1">
    <source>
        <dbReference type="SAM" id="MobiDB-lite"/>
    </source>
</evidence>
<organism evidence="2 3">
    <name type="scientific">Mesorhabditis spiculigera</name>
    <dbReference type="NCBI Taxonomy" id="96644"/>
    <lineage>
        <taxon>Eukaryota</taxon>
        <taxon>Metazoa</taxon>
        <taxon>Ecdysozoa</taxon>
        <taxon>Nematoda</taxon>
        <taxon>Chromadorea</taxon>
        <taxon>Rhabditida</taxon>
        <taxon>Rhabditina</taxon>
        <taxon>Rhabditomorpha</taxon>
        <taxon>Rhabditoidea</taxon>
        <taxon>Rhabditidae</taxon>
        <taxon>Mesorhabditinae</taxon>
        <taxon>Mesorhabditis</taxon>
    </lineage>
</organism>
<proteinExistence type="predicted"/>